<dbReference type="EMBL" id="JAINUF010000021">
    <property type="protein sequence ID" value="KAJ8334210.1"/>
    <property type="molecule type" value="Genomic_DNA"/>
</dbReference>
<organism evidence="3 4">
    <name type="scientific">Synaphobranchus kaupii</name>
    <name type="common">Kaup's arrowtooth eel</name>
    <dbReference type="NCBI Taxonomy" id="118154"/>
    <lineage>
        <taxon>Eukaryota</taxon>
        <taxon>Metazoa</taxon>
        <taxon>Chordata</taxon>
        <taxon>Craniata</taxon>
        <taxon>Vertebrata</taxon>
        <taxon>Euteleostomi</taxon>
        <taxon>Actinopterygii</taxon>
        <taxon>Neopterygii</taxon>
        <taxon>Teleostei</taxon>
        <taxon>Anguilliformes</taxon>
        <taxon>Synaphobranchidae</taxon>
        <taxon>Synaphobranchus</taxon>
    </lineage>
</organism>
<evidence type="ECO:0000313" key="4">
    <source>
        <dbReference type="Proteomes" id="UP001152622"/>
    </source>
</evidence>
<keyword evidence="4" id="KW-1185">Reference proteome</keyword>
<evidence type="ECO:0000313" key="3">
    <source>
        <dbReference type="EMBL" id="KAJ8334210.1"/>
    </source>
</evidence>
<feature type="region of interest" description="Disordered" evidence="1">
    <location>
        <begin position="1"/>
        <end position="37"/>
    </location>
</feature>
<evidence type="ECO:0000256" key="2">
    <source>
        <dbReference type="SAM" id="Phobius"/>
    </source>
</evidence>
<keyword evidence="2" id="KW-1133">Transmembrane helix</keyword>
<proteinExistence type="predicted"/>
<protein>
    <submittedName>
        <fullName evidence="3">Uncharacterized protein</fullName>
    </submittedName>
</protein>
<comment type="caution">
    <text evidence="3">The sequence shown here is derived from an EMBL/GenBank/DDBJ whole genome shotgun (WGS) entry which is preliminary data.</text>
</comment>
<keyword evidence="2" id="KW-0812">Transmembrane</keyword>
<sequence>MRDFPKRAGLPPRRRRSSHPTELFVQPRSGRDPDQTGARRTHVTYLTHPFILNVPLHAFIGLYILTVASPAARKIGAGQTFQITSQTFQYLICVVDVTAFLIELRNFQLSLKEKMKWAWLSTCLLLSALWLVKGVDVEVDTERDWDWGSGLHELLHSFPADSPFVTETPGSPANCSQRFWLPPSSPICWDNIAGPEEFERSRLLVLQNRAALRAVTHASGMEEGGASYNQQAREDMQGIHADYLGIVQTAETMEKVFHSLHEKRREGTELWAFSSLKEKLESTKDSIYSREHLATLLEKRLSSLEGSLHILQMRLAKLLTQ</sequence>
<name>A0A9Q1E8K8_SYNKA</name>
<evidence type="ECO:0000256" key="1">
    <source>
        <dbReference type="SAM" id="MobiDB-lite"/>
    </source>
</evidence>
<dbReference type="OrthoDB" id="8542636at2759"/>
<feature type="transmembrane region" description="Helical" evidence="2">
    <location>
        <begin position="50"/>
        <end position="68"/>
    </location>
</feature>
<reference evidence="3" key="1">
    <citation type="journal article" date="2023" name="Science">
        <title>Genome structures resolve the early diversification of teleost fishes.</title>
        <authorList>
            <person name="Parey E."/>
            <person name="Louis A."/>
            <person name="Montfort J."/>
            <person name="Bouchez O."/>
            <person name="Roques C."/>
            <person name="Iampietro C."/>
            <person name="Lluch J."/>
            <person name="Castinel A."/>
            <person name="Donnadieu C."/>
            <person name="Desvignes T."/>
            <person name="Floi Bucao C."/>
            <person name="Jouanno E."/>
            <person name="Wen M."/>
            <person name="Mejri S."/>
            <person name="Dirks R."/>
            <person name="Jansen H."/>
            <person name="Henkel C."/>
            <person name="Chen W.J."/>
            <person name="Zahm M."/>
            <person name="Cabau C."/>
            <person name="Klopp C."/>
            <person name="Thompson A.W."/>
            <person name="Robinson-Rechavi M."/>
            <person name="Braasch I."/>
            <person name="Lecointre G."/>
            <person name="Bobe J."/>
            <person name="Postlethwait J.H."/>
            <person name="Berthelot C."/>
            <person name="Roest Crollius H."/>
            <person name="Guiguen Y."/>
        </authorList>
    </citation>
    <scope>NUCLEOTIDE SEQUENCE</scope>
    <source>
        <strain evidence="3">WJC10195</strain>
    </source>
</reference>
<keyword evidence="2" id="KW-0472">Membrane</keyword>
<gene>
    <name evidence="3" type="ORF">SKAU_G00398490</name>
</gene>
<dbReference type="Proteomes" id="UP001152622">
    <property type="component" value="Chromosome 21"/>
</dbReference>
<accession>A0A9Q1E8K8</accession>
<dbReference type="AlphaFoldDB" id="A0A9Q1E8K8"/>